<evidence type="ECO:0000259" key="4">
    <source>
        <dbReference type="PROSITE" id="PS50893"/>
    </source>
</evidence>
<dbReference type="Proteomes" id="UP000004324">
    <property type="component" value="Unassembled WGS sequence"/>
</dbReference>
<keyword evidence="3" id="KW-0067">ATP-binding</keyword>
<reference evidence="5 6" key="1">
    <citation type="journal article" date="2012" name="J. Bacteriol.">
        <title>Draft Genome Sequences for Two Metal-Reducing Pelosinus fermentans Strains Isolated from a Cr(VI)-Contaminated Site and for Type Strain R7.</title>
        <authorList>
            <person name="Brown S.D."/>
            <person name="Podar M."/>
            <person name="Klingeman D.M."/>
            <person name="Johnson C.M."/>
            <person name="Yang Z.K."/>
            <person name="Utturkar S.M."/>
            <person name="Land M.L."/>
            <person name="Mosher J.J."/>
            <person name="Hurt R.A.Jr."/>
            <person name="Phelps T.J."/>
            <person name="Palumbo A.V."/>
            <person name="Arkin A.P."/>
            <person name="Hazen T.C."/>
            <person name="Elias D.A."/>
        </authorList>
    </citation>
    <scope>NUCLEOTIDE SEQUENCE [LARGE SCALE GENOMIC DNA]</scope>
    <source>
        <strain evidence="5 6">B4</strain>
    </source>
</reference>
<dbReference type="FunFam" id="3.40.50.300:FF:000032">
    <property type="entry name" value="Export ABC transporter ATP-binding protein"/>
    <property type="match status" value="1"/>
</dbReference>
<dbReference type="PROSITE" id="PS50893">
    <property type="entry name" value="ABC_TRANSPORTER_2"/>
    <property type="match status" value="1"/>
</dbReference>
<evidence type="ECO:0000256" key="1">
    <source>
        <dbReference type="ARBA" id="ARBA00022448"/>
    </source>
</evidence>
<dbReference type="PATRIC" id="fig|1149862.3.peg.3381"/>
<dbReference type="EMBL" id="AKVJ01000031">
    <property type="protein sequence ID" value="EIW17055.1"/>
    <property type="molecule type" value="Genomic_DNA"/>
</dbReference>
<dbReference type="GO" id="GO:0098796">
    <property type="term" value="C:membrane protein complex"/>
    <property type="evidence" value="ECO:0007669"/>
    <property type="project" value="UniProtKB-ARBA"/>
</dbReference>
<protein>
    <submittedName>
        <fullName evidence="5">ABC transporter related protein</fullName>
    </submittedName>
</protein>
<dbReference type="AlphaFoldDB" id="I8RGV7"/>
<evidence type="ECO:0000313" key="5">
    <source>
        <dbReference type="EMBL" id="EIW17055.1"/>
    </source>
</evidence>
<dbReference type="RefSeq" id="WP_007936249.1">
    <property type="nucleotide sequence ID" value="NZ_AKVJ01000031.1"/>
</dbReference>
<dbReference type="InterPro" id="IPR015854">
    <property type="entry name" value="ABC_transpr_LolD-like"/>
</dbReference>
<dbReference type="InterPro" id="IPR027417">
    <property type="entry name" value="P-loop_NTPase"/>
</dbReference>
<keyword evidence="1" id="KW-0813">Transport</keyword>
<dbReference type="Gene3D" id="3.40.50.300">
    <property type="entry name" value="P-loop containing nucleotide triphosphate hydrolases"/>
    <property type="match status" value="1"/>
</dbReference>
<dbReference type="PANTHER" id="PTHR24220">
    <property type="entry name" value="IMPORT ATP-BINDING PROTEIN"/>
    <property type="match status" value="1"/>
</dbReference>
<gene>
    <name evidence="5" type="ORF">FB4_4411</name>
</gene>
<evidence type="ECO:0000256" key="2">
    <source>
        <dbReference type="ARBA" id="ARBA00022741"/>
    </source>
</evidence>
<name>I8RGV7_9FIRM</name>
<dbReference type="GO" id="GO:0005886">
    <property type="term" value="C:plasma membrane"/>
    <property type="evidence" value="ECO:0007669"/>
    <property type="project" value="TreeGrafter"/>
</dbReference>
<dbReference type="SMART" id="SM00382">
    <property type="entry name" value="AAA"/>
    <property type="match status" value="1"/>
</dbReference>
<dbReference type="InterPro" id="IPR003439">
    <property type="entry name" value="ABC_transporter-like_ATP-bd"/>
</dbReference>
<dbReference type="OrthoDB" id="9772862at2"/>
<dbReference type="GO" id="GO:0016887">
    <property type="term" value="F:ATP hydrolysis activity"/>
    <property type="evidence" value="ECO:0007669"/>
    <property type="project" value="InterPro"/>
</dbReference>
<dbReference type="GO" id="GO:0005524">
    <property type="term" value="F:ATP binding"/>
    <property type="evidence" value="ECO:0007669"/>
    <property type="project" value="UniProtKB-KW"/>
</dbReference>
<sequence length="228" mass="24778">MSIVLSNIKKIYQMGDTQVAALAGITLEISAGEFTAIMGPSGSGKSTLMNILGCLDRPTSGSYMLDGEEVATLKDDELAVTRNKKIGFVFQNFNLLPRMSAQQNVALPLVYAGVVKQERDSMAAAALSMVGLADRMHHRPNELSGGQRQRVAIARALVNNPSIIMADEPTGNLDSKSGNEIMEIFTKLNKEGRTIVLVTHEIEIAQFTRRIISFRDGLIISDEALLKV</sequence>
<feature type="domain" description="ABC transporter" evidence="4">
    <location>
        <begin position="3"/>
        <end position="228"/>
    </location>
</feature>
<evidence type="ECO:0000256" key="3">
    <source>
        <dbReference type="ARBA" id="ARBA00022840"/>
    </source>
</evidence>
<dbReference type="InterPro" id="IPR017911">
    <property type="entry name" value="MacB-like_ATP-bd"/>
</dbReference>
<dbReference type="PANTHER" id="PTHR24220:SF86">
    <property type="entry name" value="ABC TRANSPORTER ABCH.1"/>
    <property type="match status" value="1"/>
</dbReference>
<dbReference type="InterPro" id="IPR003593">
    <property type="entry name" value="AAA+_ATPase"/>
</dbReference>
<evidence type="ECO:0000313" key="6">
    <source>
        <dbReference type="Proteomes" id="UP000004324"/>
    </source>
</evidence>
<dbReference type="GO" id="GO:0022857">
    <property type="term" value="F:transmembrane transporter activity"/>
    <property type="evidence" value="ECO:0007669"/>
    <property type="project" value="UniProtKB-ARBA"/>
</dbReference>
<dbReference type="Pfam" id="PF00005">
    <property type="entry name" value="ABC_tran"/>
    <property type="match status" value="1"/>
</dbReference>
<dbReference type="CDD" id="cd03255">
    <property type="entry name" value="ABC_MJ0796_LolCDE_FtsE"/>
    <property type="match status" value="1"/>
</dbReference>
<comment type="caution">
    <text evidence="5">The sequence shown here is derived from an EMBL/GenBank/DDBJ whole genome shotgun (WGS) entry which is preliminary data.</text>
</comment>
<keyword evidence="2" id="KW-0547">Nucleotide-binding</keyword>
<organism evidence="5 6">
    <name type="scientific">Pelosinus fermentans B4</name>
    <dbReference type="NCBI Taxonomy" id="1149862"/>
    <lineage>
        <taxon>Bacteria</taxon>
        <taxon>Bacillati</taxon>
        <taxon>Bacillota</taxon>
        <taxon>Negativicutes</taxon>
        <taxon>Selenomonadales</taxon>
        <taxon>Sporomusaceae</taxon>
        <taxon>Pelosinus</taxon>
    </lineage>
</organism>
<keyword evidence="6" id="KW-1185">Reference proteome</keyword>
<dbReference type="SUPFAM" id="SSF52540">
    <property type="entry name" value="P-loop containing nucleoside triphosphate hydrolases"/>
    <property type="match status" value="1"/>
</dbReference>
<dbReference type="PROSITE" id="PS00211">
    <property type="entry name" value="ABC_TRANSPORTER_1"/>
    <property type="match status" value="1"/>
</dbReference>
<proteinExistence type="predicted"/>
<dbReference type="InterPro" id="IPR017871">
    <property type="entry name" value="ABC_transporter-like_CS"/>
</dbReference>
<accession>I8RGV7</accession>